<dbReference type="Proteomes" id="UP000313231">
    <property type="component" value="Unassembled WGS sequence"/>
</dbReference>
<proteinExistence type="predicted"/>
<evidence type="ECO:0000256" key="1">
    <source>
        <dbReference type="SAM" id="MobiDB-lite"/>
    </source>
</evidence>
<reference evidence="2 3" key="1">
    <citation type="journal article" date="2016" name="Int. J. Syst. Evol. Microbiol.">
        <title>Nocardioides albidus sp. nov., an actinobacterium isolated from garden soil.</title>
        <authorList>
            <person name="Singh H."/>
            <person name="Du J."/>
            <person name="Trinh H."/>
            <person name="Won K."/>
            <person name="Yang J.E."/>
            <person name="Yin C."/>
            <person name="Kook M."/>
            <person name="Yi T.H."/>
        </authorList>
    </citation>
    <scope>NUCLEOTIDE SEQUENCE [LARGE SCALE GENOMIC DNA]</scope>
    <source>
        <strain evidence="2 3">CCTCC AB 2015297</strain>
    </source>
</reference>
<evidence type="ECO:0000313" key="2">
    <source>
        <dbReference type="EMBL" id="TNM42756.1"/>
    </source>
</evidence>
<name>A0A5C4W581_9ACTN</name>
<comment type="caution">
    <text evidence="2">The sequence shown here is derived from an EMBL/GenBank/DDBJ whole genome shotgun (WGS) entry which is preliminary data.</text>
</comment>
<feature type="region of interest" description="Disordered" evidence="1">
    <location>
        <begin position="52"/>
        <end position="109"/>
    </location>
</feature>
<accession>A0A5C4W581</accession>
<protein>
    <submittedName>
        <fullName evidence="2">Uncharacterized protein</fullName>
    </submittedName>
</protein>
<evidence type="ECO:0000313" key="3">
    <source>
        <dbReference type="Proteomes" id="UP000313231"/>
    </source>
</evidence>
<dbReference type="EMBL" id="VDMP01000020">
    <property type="protein sequence ID" value="TNM42756.1"/>
    <property type="molecule type" value="Genomic_DNA"/>
</dbReference>
<organism evidence="2 3">
    <name type="scientific">Nocardioides albidus</name>
    <dbReference type="NCBI Taxonomy" id="1517589"/>
    <lineage>
        <taxon>Bacteria</taxon>
        <taxon>Bacillati</taxon>
        <taxon>Actinomycetota</taxon>
        <taxon>Actinomycetes</taxon>
        <taxon>Propionibacteriales</taxon>
        <taxon>Nocardioidaceae</taxon>
        <taxon>Nocardioides</taxon>
    </lineage>
</organism>
<keyword evidence="3" id="KW-1185">Reference proteome</keyword>
<gene>
    <name evidence="2" type="ORF">FHP29_07035</name>
</gene>
<dbReference type="AlphaFoldDB" id="A0A5C4W581"/>
<sequence>MDESVLVDLPDVEVPPVRRGLALGFGLLGVEPQDRLRDDAFELRPADAVGVEQLPVHDPRGLGGQRSGEVGDPFGPPRRQPPGQDGVVHVRETPGALDHPPDIRLPTIR</sequence>